<gene>
    <name evidence="7" type="ORF">DSM106044_03698</name>
</gene>
<dbReference type="NCBIfam" id="NF041549">
    <property type="entry name" value="PssD"/>
    <property type="match status" value="1"/>
</dbReference>
<dbReference type="Gene3D" id="3.40.50.2000">
    <property type="entry name" value="Glycogen Phosphorylase B"/>
    <property type="match status" value="1"/>
</dbReference>
<evidence type="ECO:0000256" key="1">
    <source>
        <dbReference type="ARBA" id="ARBA00004389"/>
    </source>
</evidence>
<evidence type="ECO:0000256" key="5">
    <source>
        <dbReference type="ARBA" id="ARBA00023136"/>
    </source>
</evidence>
<comment type="subcellular location">
    <subcellularLocation>
        <location evidence="1">Endoplasmic reticulum membrane</location>
        <topology evidence="1">Single-pass membrane protein</topology>
    </subcellularLocation>
</comment>
<dbReference type="Proteomes" id="UP000306509">
    <property type="component" value="Unassembled WGS sequence"/>
</dbReference>
<proteinExistence type="predicted"/>
<dbReference type="GO" id="GO:0006488">
    <property type="term" value="P:dolichol-linked oligosaccharide biosynthetic process"/>
    <property type="evidence" value="ECO:0007669"/>
    <property type="project" value="InterPro"/>
</dbReference>
<dbReference type="InterPro" id="IPR013969">
    <property type="entry name" value="Oligosacch_biosynth_Alg14"/>
</dbReference>
<dbReference type="EMBL" id="QGQD01000069">
    <property type="protein sequence ID" value="TLC99495.1"/>
    <property type="molecule type" value="Genomic_DNA"/>
</dbReference>
<dbReference type="GO" id="GO:0004577">
    <property type="term" value="F:N-acetylglucosaminyldiphosphodolichol N-acetylglucosaminyltransferase activity"/>
    <property type="evidence" value="ECO:0007669"/>
    <property type="project" value="TreeGrafter"/>
</dbReference>
<feature type="transmembrane region" description="Helical" evidence="6">
    <location>
        <begin position="88"/>
        <end position="107"/>
    </location>
</feature>
<protein>
    <submittedName>
        <fullName evidence="7">Oligosaccharide biosynthesis protein Alg14 like protein</fullName>
    </submittedName>
</protein>
<evidence type="ECO:0000256" key="3">
    <source>
        <dbReference type="ARBA" id="ARBA00022824"/>
    </source>
</evidence>
<keyword evidence="2 6" id="KW-0812">Transmembrane</keyword>
<keyword evidence="3" id="KW-0256">Endoplasmic reticulum</keyword>
<dbReference type="RefSeq" id="WP_138003318.1">
    <property type="nucleotide sequence ID" value="NZ_QGQD01000069.1"/>
</dbReference>
<organism evidence="7 8">
    <name type="scientific">Robinsoniella peoriensis</name>
    <dbReference type="NCBI Taxonomy" id="180332"/>
    <lineage>
        <taxon>Bacteria</taxon>
        <taxon>Bacillati</taxon>
        <taxon>Bacillota</taxon>
        <taxon>Clostridia</taxon>
        <taxon>Lachnospirales</taxon>
        <taxon>Lachnospiraceae</taxon>
        <taxon>Robinsoniella</taxon>
    </lineage>
</organism>
<dbReference type="PANTHER" id="PTHR12154">
    <property type="entry name" value="GLYCOSYL TRANSFERASE-RELATED"/>
    <property type="match status" value="1"/>
</dbReference>
<keyword evidence="5 6" id="KW-0472">Membrane</keyword>
<evidence type="ECO:0000256" key="2">
    <source>
        <dbReference type="ARBA" id="ARBA00022692"/>
    </source>
</evidence>
<name>A0A4U8QC44_9FIRM</name>
<reference evidence="7 8" key="1">
    <citation type="journal article" date="2019" name="Anaerobe">
        <title>Detection of Robinsoniella peoriensis in multiple bone samples of a trauma patient.</title>
        <authorList>
            <person name="Schrottner P."/>
            <person name="Hartwich K."/>
            <person name="Bunk B."/>
            <person name="Schober I."/>
            <person name="Helbig S."/>
            <person name="Rudolph W.W."/>
            <person name="Gunzer F."/>
        </authorList>
    </citation>
    <scope>NUCLEOTIDE SEQUENCE [LARGE SCALE GENOMIC DNA]</scope>
    <source>
        <strain evidence="7 8">DSM 106044</strain>
    </source>
</reference>
<dbReference type="PANTHER" id="PTHR12154:SF4">
    <property type="entry name" value="UDP-N-ACETYLGLUCOSAMINE TRANSFERASE SUBUNIT ALG14 HOMOLOG"/>
    <property type="match status" value="1"/>
</dbReference>
<dbReference type="STRING" id="180332.GCA_000797495_01125"/>
<evidence type="ECO:0000313" key="7">
    <source>
        <dbReference type="EMBL" id="TLC99495.1"/>
    </source>
</evidence>
<evidence type="ECO:0000256" key="4">
    <source>
        <dbReference type="ARBA" id="ARBA00022989"/>
    </source>
</evidence>
<sequence>MKKADKKLKVCFAASSGGHFDQLMMLDPLMDKYDSFILTEKTGYEVSTKNHKTYFLKQINRKEKLWVLNMFQITLKSFWIFMMEGPEAVVCTGVLAMVPMCLLCKLFRKKVIYIESFAKSESPTETGKLLYKFADNFYIQWKKMLDIFPRASYLGGIY</sequence>
<comment type="caution">
    <text evidence="7">The sequence shown here is derived from an EMBL/GenBank/DDBJ whole genome shotgun (WGS) entry which is preliminary data.</text>
</comment>
<accession>A0A4U8QC44</accession>
<evidence type="ECO:0000256" key="6">
    <source>
        <dbReference type="SAM" id="Phobius"/>
    </source>
</evidence>
<dbReference type="Pfam" id="PF08660">
    <property type="entry name" value="Alg14"/>
    <property type="match status" value="1"/>
</dbReference>
<evidence type="ECO:0000313" key="8">
    <source>
        <dbReference type="Proteomes" id="UP000306509"/>
    </source>
</evidence>
<dbReference type="AlphaFoldDB" id="A0A4U8QC44"/>
<keyword evidence="8" id="KW-1185">Reference proteome</keyword>
<feature type="transmembrane region" description="Helical" evidence="6">
    <location>
        <begin position="65"/>
        <end position="82"/>
    </location>
</feature>
<keyword evidence="4 6" id="KW-1133">Transmembrane helix</keyword>